<evidence type="ECO:0000313" key="3">
    <source>
        <dbReference type="Proteomes" id="UP000232883"/>
    </source>
</evidence>
<dbReference type="EMBL" id="CP025096">
    <property type="protein sequence ID" value="AUD06909.1"/>
    <property type="molecule type" value="Genomic_DNA"/>
</dbReference>
<protein>
    <submittedName>
        <fullName evidence="2">Uncharacterized protein</fullName>
    </submittedName>
</protein>
<accession>A0A2K8ZAR7</accession>
<dbReference type="KEGG" id="spir:CWM47_36765"/>
<sequence length="90" mass="10222">MKVTKWSYELNRFKKTLRELQAALALAEQSVARWEQAGELLLVIEFKPQIEQLTLHINELSDLISGTEALHQAAILIGNYTDIDLGDRAE</sequence>
<evidence type="ECO:0000256" key="1">
    <source>
        <dbReference type="SAM" id="Coils"/>
    </source>
</evidence>
<evidence type="ECO:0000313" key="2">
    <source>
        <dbReference type="EMBL" id="AUD06909.1"/>
    </source>
</evidence>
<organism evidence="2 3">
    <name type="scientific">Spirosoma pollinicola</name>
    <dbReference type="NCBI Taxonomy" id="2057025"/>
    <lineage>
        <taxon>Bacteria</taxon>
        <taxon>Pseudomonadati</taxon>
        <taxon>Bacteroidota</taxon>
        <taxon>Cytophagia</taxon>
        <taxon>Cytophagales</taxon>
        <taxon>Cytophagaceae</taxon>
        <taxon>Spirosoma</taxon>
    </lineage>
</organism>
<keyword evidence="1" id="KW-0175">Coiled coil</keyword>
<name>A0A2K8ZAR7_9BACT</name>
<feature type="coiled-coil region" evidence="1">
    <location>
        <begin position="10"/>
        <end position="37"/>
    </location>
</feature>
<keyword evidence="3" id="KW-1185">Reference proteome</keyword>
<reference evidence="2 3" key="1">
    <citation type="submission" date="2017-11" db="EMBL/GenBank/DDBJ databases">
        <title>Taxonomic description and genome sequences of Spirosoma HA7 sp. nov., isolated from pollen microhabitat of Corylus avellana.</title>
        <authorList>
            <person name="Ambika Manirajan B."/>
            <person name="Suarez C."/>
            <person name="Ratering S."/>
            <person name="Geissler-Plaum R."/>
            <person name="Cardinale M."/>
            <person name="Sylvia S."/>
        </authorList>
    </citation>
    <scope>NUCLEOTIDE SEQUENCE [LARGE SCALE GENOMIC DNA]</scope>
    <source>
        <strain evidence="2 3">HA7</strain>
    </source>
</reference>
<gene>
    <name evidence="2" type="ORF">CWM47_36765</name>
</gene>
<dbReference type="Proteomes" id="UP000232883">
    <property type="component" value="Chromosome"/>
</dbReference>
<dbReference type="RefSeq" id="WP_100993441.1">
    <property type="nucleotide sequence ID" value="NZ_CP025096.1"/>
</dbReference>
<dbReference type="AlphaFoldDB" id="A0A2K8ZAR7"/>
<proteinExistence type="predicted"/>
<dbReference type="OrthoDB" id="960423at2"/>